<sequence>MSAMRIHAASRDAAGARSAAPEVVVTQMRRRHLRAVLRIEEHTSSTPWSHGLFLAEARRPERIYLVARVGSTVVGFAGLLFALTDGHVTTIAVDPDRQGARVGTRIMLVLMREAIVRGATAVTLEVRASNEAALALYRRFGFVPVGSRKGYYRHPDEDALVLWAHEVDTVEFARRLEAVEASLDTPLVVERLAVLPSAVLPSAVLPGTDLPGADFPRTSEQDEQS</sequence>
<accession>A0A6J5YFR8</accession>
<dbReference type="PANTHER" id="PTHR43420:SF44">
    <property type="entry name" value="ACETYLTRANSFERASE YPEA"/>
    <property type="match status" value="1"/>
</dbReference>
<dbReference type="EMBL" id="CAEMXZ010000053">
    <property type="protein sequence ID" value="CAB4323556.1"/>
    <property type="molecule type" value="Genomic_DNA"/>
</dbReference>
<dbReference type="InterPro" id="IPR006464">
    <property type="entry name" value="AcTrfase_RimI/Ard1"/>
</dbReference>
<evidence type="ECO:0000313" key="7">
    <source>
        <dbReference type="EMBL" id="CAB4945841.1"/>
    </source>
</evidence>
<dbReference type="SUPFAM" id="SSF55729">
    <property type="entry name" value="Acyl-CoA N-acyltransferases (Nat)"/>
    <property type="match status" value="1"/>
</dbReference>
<protein>
    <submittedName>
        <fullName evidence="6">Unannotated protein</fullName>
    </submittedName>
</protein>
<dbReference type="CDD" id="cd04301">
    <property type="entry name" value="NAT_SF"/>
    <property type="match status" value="1"/>
</dbReference>
<evidence type="ECO:0000256" key="1">
    <source>
        <dbReference type="ARBA" id="ARBA00005395"/>
    </source>
</evidence>
<dbReference type="Gene3D" id="3.40.630.30">
    <property type="match status" value="1"/>
</dbReference>
<dbReference type="NCBIfam" id="TIGR01575">
    <property type="entry name" value="rimI"/>
    <property type="match status" value="1"/>
</dbReference>
<dbReference type="PROSITE" id="PS51186">
    <property type="entry name" value="GNAT"/>
    <property type="match status" value="1"/>
</dbReference>
<evidence type="ECO:0000256" key="4">
    <source>
        <dbReference type="ARBA" id="ARBA00023315"/>
    </source>
</evidence>
<evidence type="ECO:0000259" key="5">
    <source>
        <dbReference type="PROSITE" id="PS51186"/>
    </source>
</evidence>
<organism evidence="6">
    <name type="scientific">freshwater metagenome</name>
    <dbReference type="NCBI Taxonomy" id="449393"/>
    <lineage>
        <taxon>unclassified sequences</taxon>
        <taxon>metagenomes</taxon>
        <taxon>ecological metagenomes</taxon>
    </lineage>
</organism>
<evidence type="ECO:0000313" key="6">
    <source>
        <dbReference type="EMBL" id="CAB4323556.1"/>
    </source>
</evidence>
<dbReference type="AlphaFoldDB" id="A0A6J5YFR8"/>
<reference evidence="6" key="1">
    <citation type="submission" date="2020-05" db="EMBL/GenBank/DDBJ databases">
        <authorList>
            <person name="Chiriac C."/>
            <person name="Salcher M."/>
            <person name="Ghai R."/>
            <person name="Kavagutti S V."/>
        </authorList>
    </citation>
    <scope>NUCLEOTIDE SEQUENCE</scope>
</reference>
<evidence type="ECO:0000256" key="2">
    <source>
        <dbReference type="ARBA" id="ARBA00022490"/>
    </source>
</evidence>
<name>A0A6J5YFR8_9ZZZZ</name>
<keyword evidence="4" id="KW-0012">Acyltransferase</keyword>
<proteinExistence type="inferred from homology"/>
<keyword evidence="2" id="KW-0963">Cytoplasm</keyword>
<dbReference type="InterPro" id="IPR050680">
    <property type="entry name" value="YpeA/RimI_acetyltransf"/>
</dbReference>
<dbReference type="GO" id="GO:0008080">
    <property type="term" value="F:N-acetyltransferase activity"/>
    <property type="evidence" value="ECO:0007669"/>
    <property type="project" value="InterPro"/>
</dbReference>
<feature type="domain" description="N-acetyltransferase" evidence="5">
    <location>
        <begin position="23"/>
        <end position="168"/>
    </location>
</feature>
<gene>
    <name evidence="6" type="ORF">UFOPK1392_01312</name>
    <name evidence="7" type="ORF">UFOPK3733_01575</name>
</gene>
<evidence type="ECO:0000256" key="3">
    <source>
        <dbReference type="ARBA" id="ARBA00022679"/>
    </source>
</evidence>
<dbReference type="PANTHER" id="PTHR43420">
    <property type="entry name" value="ACETYLTRANSFERASE"/>
    <property type="match status" value="1"/>
</dbReference>
<dbReference type="InterPro" id="IPR016181">
    <property type="entry name" value="Acyl_CoA_acyltransferase"/>
</dbReference>
<dbReference type="InterPro" id="IPR000182">
    <property type="entry name" value="GNAT_dom"/>
</dbReference>
<dbReference type="Pfam" id="PF00583">
    <property type="entry name" value="Acetyltransf_1"/>
    <property type="match status" value="1"/>
</dbReference>
<keyword evidence="3" id="KW-0808">Transferase</keyword>
<comment type="similarity">
    <text evidence="1">Belongs to the acetyltransferase family. RimI subfamily.</text>
</comment>
<dbReference type="EMBL" id="CAFBNC010000090">
    <property type="protein sequence ID" value="CAB4945841.1"/>
    <property type="molecule type" value="Genomic_DNA"/>
</dbReference>